<evidence type="ECO:0000313" key="2">
    <source>
        <dbReference type="EMBL" id="KAH0905079.1"/>
    </source>
</evidence>
<gene>
    <name evidence="2" type="ORF">HID58_044582</name>
</gene>
<feature type="domain" description="Replication protein A 70 kDa DNA-binding subunit B/D first OB fold" evidence="1">
    <location>
        <begin position="219"/>
        <end position="259"/>
    </location>
</feature>
<feature type="non-terminal residue" evidence="2">
    <location>
        <position position="260"/>
    </location>
</feature>
<dbReference type="InterPro" id="IPR003871">
    <property type="entry name" value="RFA1B/D_OB_1st"/>
</dbReference>
<evidence type="ECO:0000313" key="3">
    <source>
        <dbReference type="Proteomes" id="UP000824890"/>
    </source>
</evidence>
<reference evidence="2 3" key="1">
    <citation type="submission" date="2021-05" db="EMBL/GenBank/DDBJ databases">
        <title>Genome Assembly of Synthetic Allotetraploid Brassica napus Reveals Homoeologous Exchanges between Subgenomes.</title>
        <authorList>
            <person name="Davis J.T."/>
        </authorList>
    </citation>
    <scope>NUCLEOTIDE SEQUENCE [LARGE SCALE GENOMIC DNA]</scope>
    <source>
        <strain evidence="3">cv. Da-Ae</strain>
        <tissue evidence="2">Seedling</tissue>
    </source>
</reference>
<accession>A0ABQ8BJT1</accession>
<protein>
    <recommendedName>
        <fullName evidence="1">Replication protein A 70 kDa DNA-binding subunit B/D first OB fold domain-containing protein</fullName>
    </recommendedName>
</protein>
<organism evidence="2 3">
    <name type="scientific">Brassica napus</name>
    <name type="common">Rape</name>
    <dbReference type="NCBI Taxonomy" id="3708"/>
    <lineage>
        <taxon>Eukaryota</taxon>
        <taxon>Viridiplantae</taxon>
        <taxon>Streptophyta</taxon>
        <taxon>Embryophyta</taxon>
        <taxon>Tracheophyta</taxon>
        <taxon>Spermatophyta</taxon>
        <taxon>Magnoliopsida</taxon>
        <taxon>eudicotyledons</taxon>
        <taxon>Gunneridae</taxon>
        <taxon>Pentapetalae</taxon>
        <taxon>rosids</taxon>
        <taxon>malvids</taxon>
        <taxon>Brassicales</taxon>
        <taxon>Brassicaceae</taxon>
        <taxon>Brassiceae</taxon>
        <taxon>Brassica</taxon>
    </lineage>
</organism>
<dbReference type="Proteomes" id="UP000824890">
    <property type="component" value="Unassembled WGS sequence"/>
</dbReference>
<dbReference type="Pfam" id="PF04776">
    <property type="entry name" value="protein_MS5"/>
    <property type="match status" value="1"/>
</dbReference>
<comment type="caution">
    <text evidence="2">The sequence shown here is derived from an EMBL/GenBank/DDBJ whole genome shotgun (WGS) entry which is preliminary data.</text>
</comment>
<sequence length="260" mass="30062">MFISYYNLEAFDRESRATQKLVEKYGGREFKLKGVRKYIKTLGSAAATYYITLYAIDQAGGSSRQTFQIQVSEETCGKFMLTCDIARIRGESKSDKETILLDIRLPEWPPENPFERYCLAKEELKSNDWIRLYLELTLATTEDRYGDSKFKLDIVNVATDLVPPGLNAKNATFYIRYNDLSKIALGEVSDHIAIVSRRFDEDTGCFVSWFIMSENKNLTFINGLRPFKSKWRLQVKVIRSWKQTPPYADETLEFVLADQT</sequence>
<proteinExistence type="predicted"/>
<dbReference type="EMBL" id="JAGKQM010000011">
    <property type="protein sequence ID" value="KAH0905079.1"/>
    <property type="molecule type" value="Genomic_DNA"/>
</dbReference>
<evidence type="ECO:0000259" key="1">
    <source>
        <dbReference type="Pfam" id="PF02721"/>
    </source>
</evidence>
<dbReference type="NCBIfam" id="TIGR01572">
    <property type="entry name" value="A_thl_para_3677"/>
    <property type="match status" value="1"/>
</dbReference>
<dbReference type="PANTHER" id="PTHR31260:SF39">
    <property type="entry name" value="BNAA09G28770D PROTEIN"/>
    <property type="match status" value="1"/>
</dbReference>
<keyword evidence="3" id="KW-1185">Reference proteome</keyword>
<dbReference type="InterPro" id="IPR006462">
    <property type="entry name" value="MS5"/>
</dbReference>
<dbReference type="PANTHER" id="PTHR31260">
    <property type="entry name" value="CYSTATIN/MONELLIN SUPERFAMILY PROTEIN"/>
    <property type="match status" value="1"/>
</dbReference>
<dbReference type="Pfam" id="PF02721">
    <property type="entry name" value="DUF223"/>
    <property type="match status" value="1"/>
</dbReference>
<name>A0ABQ8BJT1_BRANA</name>